<gene>
    <name evidence="4" type="ORF">GGE31_002329</name>
    <name evidence="3" type="ORF">GGE33_002330</name>
    <name evidence="5" type="ORF">GGE35_002331</name>
</gene>
<feature type="region of interest" description="Disordered" evidence="2">
    <location>
        <begin position="58"/>
        <end position="81"/>
    </location>
</feature>
<protein>
    <submittedName>
        <fullName evidence="4">Uncharacterized protein</fullName>
    </submittedName>
</protein>
<feature type="compositionally biased region" description="Low complexity" evidence="2">
    <location>
        <begin position="69"/>
        <end position="81"/>
    </location>
</feature>
<accession>A0A7W6TE67</accession>
<evidence type="ECO:0000313" key="5">
    <source>
        <dbReference type="EMBL" id="MBB4446515.1"/>
    </source>
</evidence>
<dbReference type="Proteomes" id="UP000524535">
    <property type="component" value="Unassembled WGS sequence"/>
</dbReference>
<dbReference type="Proteomes" id="UP000576087">
    <property type="component" value="Unassembled WGS sequence"/>
</dbReference>
<comment type="caution">
    <text evidence="4">The sequence shown here is derived from an EMBL/GenBank/DDBJ whole genome shotgun (WGS) entry which is preliminary data.</text>
</comment>
<dbReference type="Proteomes" id="UP000520770">
    <property type="component" value="Unassembled WGS sequence"/>
</dbReference>
<reference evidence="6 7" key="1">
    <citation type="submission" date="2020-08" db="EMBL/GenBank/DDBJ databases">
        <title>Genomic Encyclopedia of Type Strains, Phase IV (KMG-V): Genome sequencing to study the core and pangenomes of soil and plant-associated prokaryotes.</title>
        <authorList>
            <person name="Whitman W."/>
        </authorList>
    </citation>
    <scope>NUCLEOTIDE SEQUENCE [LARGE SCALE GENOMIC DNA]</scope>
    <source>
        <strain evidence="4 7">SEMIA 444</strain>
        <strain evidence="3 6">SEMIA 448</strain>
        <strain evidence="5 8">SEMIA 452</strain>
    </source>
</reference>
<evidence type="ECO:0000313" key="6">
    <source>
        <dbReference type="Proteomes" id="UP000520770"/>
    </source>
</evidence>
<evidence type="ECO:0000256" key="2">
    <source>
        <dbReference type="SAM" id="MobiDB-lite"/>
    </source>
</evidence>
<evidence type="ECO:0000313" key="8">
    <source>
        <dbReference type="Proteomes" id="UP000576087"/>
    </source>
</evidence>
<keyword evidence="7" id="KW-1185">Reference proteome</keyword>
<feature type="coiled-coil region" evidence="1">
    <location>
        <begin position="2"/>
        <end position="29"/>
    </location>
</feature>
<dbReference type="AlphaFoldDB" id="A0A7W6TE67"/>
<evidence type="ECO:0000313" key="4">
    <source>
        <dbReference type="EMBL" id="MBB4411824.1"/>
    </source>
</evidence>
<sequence length="81" mass="8747">MQETVEERLARIEAVLAETKEAKIKLTTERITSAASSFASEPGSDTAHKFLKEIERATSESGDQKLMGTTSTVSTVTTVTI</sequence>
<name>A0A7W6TE67_9HYPH</name>
<organism evidence="4 7">
    <name type="scientific">Aliirhizobium cellulosilyticum</name>
    <dbReference type="NCBI Taxonomy" id="393664"/>
    <lineage>
        <taxon>Bacteria</taxon>
        <taxon>Pseudomonadati</taxon>
        <taxon>Pseudomonadota</taxon>
        <taxon>Alphaproteobacteria</taxon>
        <taxon>Hyphomicrobiales</taxon>
        <taxon>Rhizobiaceae</taxon>
        <taxon>Aliirhizobium</taxon>
    </lineage>
</organism>
<dbReference type="EMBL" id="JACIHM010000002">
    <property type="protein sequence ID" value="MBB4446515.1"/>
    <property type="molecule type" value="Genomic_DNA"/>
</dbReference>
<dbReference type="EMBL" id="JACIGW010000002">
    <property type="protein sequence ID" value="MBB4348588.1"/>
    <property type="molecule type" value="Genomic_DNA"/>
</dbReference>
<evidence type="ECO:0000256" key="1">
    <source>
        <dbReference type="SAM" id="Coils"/>
    </source>
</evidence>
<dbReference type="RefSeq" id="WP_183823191.1">
    <property type="nucleotide sequence ID" value="NZ_JACIGW010000002.1"/>
</dbReference>
<evidence type="ECO:0000313" key="3">
    <source>
        <dbReference type="EMBL" id="MBB4348588.1"/>
    </source>
</evidence>
<keyword evidence="1" id="KW-0175">Coiled coil</keyword>
<evidence type="ECO:0000313" key="7">
    <source>
        <dbReference type="Proteomes" id="UP000524535"/>
    </source>
</evidence>
<proteinExistence type="predicted"/>
<dbReference type="EMBL" id="JACIGY010000002">
    <property type="protein sequence ID" value="MBB4411824.1"/>
    <property type="molecule type" value="Genomic_DNA"/>
</dbReference>